<accession>A0A146K3M7</accession>
<proteinExistence type="predicted"/>
<evidence type="ECO:0000313" key="1">
    <source>
        <dbReference type="EMBL" id="JAP90201.1"/>
    </source>
</evidence>
<sequence length="721" mass="83032">NLDIQTGPFNEDKIIPYNKNQTADDISARILVGCQQLLPNEQNCSFLFFETVYESDKKYDTFCAKVQQLLQQKNFTSISPQICFSADLGTANYCCSLSLKQQNYSRLLFFFNHKEIFSPDCQDLEDQKLKISSSVYVDLQAQILSQFSKLFQTTEGQELILSKTSLHGFQTANMVEISDYKKYLYLNDDLQSNPHLMCSSVHIQDRYIESDLIHIFAILMLQIRRSLLQKAKNVKLEMIRDAKLSMPIGASSSQQKFMVDLVQAVFPNAITHITSEPEAALSSTQITNSLFFNGQPSKLVIVVDGGAGTTDFIAAQSKSDDEVNERVLRYKHKEVLGGSSLREKAFEQFCSIININLQSCSEEKTNYVKKFFAAFHEAQLEQLKLEQPGEICLEDFSQRIILDKMEVEKTIVDVFEKELRQSQWIKLDGESFIYKTEAFAAFDEIFDQIGLFIKQQIQKSLESAFGALKEDTVAVLVGGLGFLHKIIKKFAEVCDELKIRHVEYGQSMLTAPNITIVEGLPRLQTTVSARDFSQKANKNLYILALDRQDGEESYKYDLYPEVYVQQLINRKPFLLIENGQEFDNQKYQLAPLTLRVKLATPFTIHLVKSNQQLPPFIQLDEFQKAIYKMLNIETLIYPNDLDDEIKKKLGLEYEANQQNTEVQLEVSVRFEQFQMFTTPVLQMSVIVDEQKQILDHRFINNEKLFNWFNNDDETYGDLMWE</sequence>
<dbReference type="Gene3D" id="3.90.640.10">
    <property type="entry name" value="Actin, Chain A, domain 4"/>
    <property type="match status" value="1"/>
</dbReference>
<organism evidence="1">
    <name type="scientific">Trepomonas sp. PC1</name>
    <dbReference type="NCBI Taxonomy" id="1076344"/>
    <lineage>
        <taxon>Eukaryota</taxon>
        <taxon>Metamonada</taxon>
        <taxon>Diplomonadida</taxon>
        <taxon>Hexamitidae</taxon>
        <taxon>Hexamitinae</taxon>
        <taxon>Trepomonas</taxon>
    </lineage>
</organism>
<gene>
    <name evidence="1" type="ORF">TPC1_30304</name>
</gene>
<protein>
    <submittedName>
        <fullName evidence="1">Uncharacterized protein</fullName>
    </submittedName>
</protein>
<dbReference type="PANTHER" id="PTHR42749:SF1">
    <property type="entry name" value="CELL SHAPE-DETERMINING PROTEIN MREB"/>
    <property type="match status" value="1"/>
</dbReference>
<dbReference type="EMBL" id="GDID01006405">
    <property type="protein sequence ID" value="JAP90201.1"/>
    <property type="molecule type" value="Transcribed_RNA"/>
</dbReference>
<reference evidence="1" key="1">
    <citation type="submission" date="2015-07" db="EMBL/GenBank/DDBJ databases">
        <title>Adaptation to a free-living lifestyle via gene acquisitions in the diplomonad Trepomonas sp. PC1.</title>
        <authorList>
            <person name="Xu F."/>
            <person name="Jerlstrom-Hultqvist J."/>
            <person name="Kolisko M."/>
            <person name="Simpson A.G.B."/>
            <person name="Roger A.J."/>
            <person name="Svard S.G."/>
            <person name="Andersson J.O."/>
        </authorList>
    </citation>
    <scope>NUCLEOTIDE SEQUENCE</scope>
    <source>
        <strain evidence="1">PC1</strain>
    </source>
</reference>
<dbReference type="AlphaFoldDB" id="A0A146K3M7"/>
<name>A0A146K3M7_9EUKA</name>
<feature type="non-terminal residue" evidence="1">
    <location>
        <position position="1"/>
    </location>
</feature>
<dbReference type="PANTHER" id="PTHR42749">
    <property type="entry name" value="CELL SHAPE-DETERMINING PROTEIN MREB"/>
    <property type="match status" value="1"/>
</dbReference>
<dbReference type="Gene3D" id="3.30.420.40">
    <property type="match status" value="2"/>
</dbReference>